<evidence type="ECO:0000256" key="5">
    <source>
        <dbReference type="ARBA" id="ARBA00022989"/>
    </source>
</evidence>
<dbReference type="CDD" id="cd06173">
    <property type="entry name" value="MFS_MefA_like"/>
    <property type="match status" value="1"/>
</dbReference>
<evidence type="ECO:0000256" key="1">
    <source>
        <dbReference type="ARBA" id="ARBA00004651"/>
    </source>
</evidence>
<evidence type="ECO:0000313" key="10">
    <source>
        <dbReference type="Proteomes" id="UP000254069"/>
    </source>
</evidence>
<dbReference type="Pfam" id="PF07690">
    <property type="entry name" value="MFS_1"/>
    <property type="match status" value="1"/>
</dbReference>
<keyword evidence="5 7" id="KW-1133">Transmembrane helix</keyword>
<feature type="transmembrane region" description="Helical" evidence="7">
    <location>
        <begin position="222"/>
        <end position="243"/>
    </location>
</feature>
<name>A0A379ZST2_9GAMM</name>
<feature type="domain" description="Phospholipid/glycerol acyltransferase" evidence="8">
    <location>
        <begin position="452"/>
        <end position="568"/>
    </location>
</feature>
<reference evidence="9 10" key="1">
    <citation type="submission" date="2018-06" db="EMBL/GenBank/DDBJ databases">
        <authorList>
            <consortium name="Pathogen Informatics"/>
            <person name="Doyle S."/>
        </authorList>
    </citation>
    <scope>NUCLEOTIDE SEQUENCE [LARGE SCALE GENOMIC DNA]</scope>
    <source>
        <strain evidence="9 10">NCTC10738</strain>
    </source>
</reference>
<dbReference type="InterPro" id="IPR036259">
    <property type="entry name" value="MFS_trans_sf"/>
</dbReference>
<evidence type="ECO:0000256" key="4">
    <source>
        <dbReference type="ARBA" id="ARBA00022692"/>
    </source>
</evidence>
<dbReference type="EMBL" id="UGYO01000001">
    <property type="protein sequence ID" value="SUI67580.1"/>
    <property type="molecule type" value="Genomic_DNA"/>
</dbReference>
<keyword evidence="4 7" id="KW-0812">Transmembrane</keyword>
<dbReference type="SMART" id="SM00563">
    <property type="entry name" value="PlsC"/>
    <property type="match status" value="1"/>
</dbReference>
<dbReference type="GO" id="GO:0022857">
    <property type="term" value="F:transmembrane transporter activity"/>
    <property type="evidence" value="ECO:0007669"/>
    <property type="project" value="InterPro"/>
</dbReference>
<dbReference type="PANTHER" id="PTHR43266">
    <property type="entry name" value="MACROLIDE-EFFLUX PROTEIN"/>
    <property type="match status" value="1"/>
</dbReference>
<accession>A0A379ZST2</accession>
<gene>
    <name evidence="9" type="primary">aas</name>
    <name evidence="9" type="ORF">NCTC10738_01885</name>
</gene>
<dbReference type="AlphaFoldDB" id="A0A379ZST2"/>
<dbReference type="GO" id="GO:0016746">
    <property type="term" value="F:acyltransferase activity"/>
    <property type="evidence" value="ECO:0007669"/>
    <property type="project" value="InterPro"/>
</dbReference>
<dbReference type="Pfam" id="PF01553">
    <property type="entry name" value="Acyltransferase"/>
    <property type="match status" value="1"/>
</dbReference>
<dbReference type="SUPFAM" id="SSF103473">
    <property type="entry name" value="MFS general substrate transporter"/>
    <property type="match status" value="1"/>
</dbReference>
<dbReference type="PANTHER" id="PTHR43266:SF2">
    <property type="entry name" value="MAJOR FACILITATOR SUPERFAMILY (MFS) PROFILE DOMAIN-CONTAINING PROTEIN"/>
    <property type="match status" value="1"/>
</dbReference>
<evidence type="ECO:0000256" key="2">
    <source>
        <dbReference type="ARBA" id="ARBA00022448"/>
    </source>
</evidence>
<dbReference type="Proteomes" id="UP000254069">
    <property type="component" value="Unassembled WGS sequence"/>
</dbReference>
<feature type="transmembrane region" description="Helical" evidence="7">
    <location>
        <begin position="396"/>
        <end position="416"/>
    </location>
</feature>
<dbReference type="SUPFAM" id="SSF69593">
    <property type="entry name" value="Glycerol-3-phosphate (1)-acyltransferase"/>
    <property type="match status" value="1"/>
</dbReference>
<feature type="transmembrane region" description="Helical" evidence="7">
    <location>
        <begin position="46"/>
        <end position="66"/>
    </location>
</feature>
<dbReference type="InterPro" id="IPR011701">
    <property type="entry name" value="MFS"/>
</dbReference>
<feature type="transmembrane region" description="Helical" evidence="7">
    <location>
        <begin position="333"/>
        <end position="355"/>
    </location>
</feature>
<dbReference type="KEGG" id="salg:BS332_06195"/>
<proteinExistence type="predicted"/>
<evidence type="ECO:0000256" key="7">
    <source>
        <dbReference type="SAM" id="Phobius"/>
    </source>
</evidence>
<feature type="transmembrane region" description="Helical" evidence="7">
    <location>
        <begin position="367"/>
        <end position="390"/>
    </location>
</feature>
<dbReference type="RefSeq" id="WP_115389596.1">
    <property type="nucleotide sequence ID" value="NZ_AP024609.1"/>
</dbReference>
<keyword evidence="10" id="KW-1185">Reference proteome</keyword>
<protein>
    <submittedName>
        <fullName evidence="9">Bifunctional protein aas</fullName>
    </submittedName>
</protein>
<sequence>MFLSKRFLPYFATQCLGALNDNIYKNVLLLLVTYSQVDNLPMSVDLFVNLAAGIFILPFFLFSAHAGMVADNMDKALMIRRLKLLELIIMSCAAAAIMAQSYLLMLLLLFLTGTQSAYFGPVKYSLLPQALREDELVTGNAWVEMGTFLSILIGTLSAGLLVTSDNGLMWAAITVCMLALAGFLSSRAIPSLPAPLPIDKVRFAPLSGTLASIKRVRQTPSIWMAILAISWFWFLGATYLTQFPNFARGSLHSDATVVSLLLALFSIGIAVGSFVCERFSFGHVELGLLPFGVAGLTFFGLDLLWAIPDYSQLPAGYLYDIAEFVGRSEHFRLMFALFMVGVSGGLFIVPLYAFIQSRSAPGECAQAIAANNIVNALFMVCSAILSIILLELVGLSIPQLFTLLAVFNAVVALYVYSQVPEFTLRFISYLLSHLLYRLKVEGRENIPKQGAAVLVCNHVSYVDALVLLGASTRPVRFVMDKSISEMPLLKYLFRHAGVIPICSPKKCIDTYTRAFERIHQALANEELVCIFPEGRLSPDGELHEFRPGIEQILAKDPVPVVPMALKGLWGSFFSHKDGHALTTRPRRFWSRLKVNIASQVPGTEESRHSLQQRVADLLAKPDS</sequence>
<evidence type="ECO:0000256" key="6">
    <source>
        <dbReference type="ARBA" id="ARBA00023136"/>
    </source>
</evidence>
<feature type="transmembrane region" description="Helical" evidence="7">
    <location>
        <begin position="167"/>
        <end position="184"/>
    </location>
</feature>
<evidence type="ECO:0000313" key="9">
    <source>
        <dbReference type="EMBL" id="SUI67580.1"/>
    </source>
</evidence>
<evidence type="ECO:0000256" key="3">
    <source>
        <dbReference type="ARBA" id="ARBA00022475"/>
    </source>
</evidence>
<feature type="transmembrane region" description="Helical" evidence="7">
    <location>
        <begin position="87"/>
        <end position="111"/>
    </location>
</feature>
<dbReference type="GO" id="GO:0005886">
    <property type="term" value="C:plasma membrane"/>
    <property type="evidence" value="ECO:0007669"/>
    <property type="project" value="UniProtKB-SubCell"/>
</dbReference>
<comment type="subcellular location">
    <subcellularLocation>
        <location evidence="1">Cell membrane</location>
        <topology evidence="1">Multi-pass membrane protein</topology>
    </subcellularLocation>
</comment>
<keyword evidence="3" id="KW-1003">Cell membrane</keyword>
<dbReference type="Gene3D" id="1.20.1250.20">
    <property type="entry name" value="MFS general substrate transporter like domains"/>
    <property type="match status" value="1"/>
</dbReference>
<dbReference type="CDD" id="cd07989">
    <property type="entry name" value="LPLAT_AGPAT-like"/>
    <property type="match status" value="1"/>
</dbReference>
<evidence type="ECO:0000259" key="8">
    <source>
        <dbReference type="SMART" id="SM00563"/>
    </source>
</evidence>
<feature type="transmembrane region" description="Helical" evidence="7">
    <location>
        <begin position="288"/>
        <end position="307"/>
    </location>
</feature>
<keyword evidence="2" id="KW-0813">Transport</keyword>
<feature type="transmembrane region" description="Helical" evidence="7">
    <location>
        <begin position="255"/>
        <end position="276"/>
    </location>
</feature>
<organism evidence="9 10">
    <name type="scientific">Shewanella algae</name>
    <dbReference type="NCBI Taxonomy" id="38313"/>
    <lineage>
        <taxon>Bacteria</taxon>
        <taxon>Pseudomonadati</taxon>
        <taxon>Pseudomonadota</taxon>
        <taxon>Gammaproteobacteria</taxon>
        <taxon>Alteromonadales</taxon>
        <taxon>Shewanellaceae</taxon>
        <taxon>Shewanella</taxon>
    </lineage>
</organism>
<keyword evidence="6 7" id="KW-0472">Membrane</keyword>
<dbReference type="InterPro" id="IPR002123">
    <property type="entry name" value="Plipid/glycerol_acylTrfase"/>
</dbReference>